<dbReference type="EMBL" id="DXFX01000009">
    <property type="protein sequence ID" value="HIX06964.1"/>
    <property type="molecule type" value="Genomic_DNA"/>
</dbReference>
<dbReference type="CDD" id="cd00882">
    <property type="entry name" value="Ras_like_GTPase"/>
    <property type="match status" value="1"/>
</dbReference>
<evidence type="ECO:0000313" key="2">
    <source>
        <dbReference type="Proteomes" id="UP000824204"/>
    </source>
</evidence>
<dbReference type="AlphaFoldDB" id="A0A9D1V6K4"/>
<dbReference type="SUPFAM" id="SSF52540">
    <property type="entry name" value="P-loop containing nucleoside triphosphate hydrolases"/>
    <property type="match status" value="1"/>
</dbReference>
<dbReference type="InterPro" id="IPR027417">
    <property type="entry name" value="P-loop_NTPase"/>
</dbReference>
<dbReference type="Proteomes" id="UP000824204">
    <property type="component" value="Unassembled WGS sequence"/>
</dbReference>
<accession>A0A9D1V6K4</accession>
<name>A0A9D1V6K4_9FIRM</name>
<organism evidence="1 2">
    <name type="scientific">Candidatus Borkfalkia faecipullorum</name>
    <dbReference type="NCBI Taxonomy" id="2838510"/>
    <lineage>
        <taxon>Bacteria</taxon>
        <taxon>Bacillati</taxon>
        <taxon>Bacillota</taxon>
        <taxon>Clostridia</taxon>
        <taxon>Christensenellales</taxon>
        <taxon>Christensenellaceae</taxon>
        <taxon>Candidatus Borkfalkia</taxon>
    </lineage>
</organism>
<sequence length="715" mass="81030">MSEFYFDYKCIAMGDVDPNPIAGDRPREADKALDFYLYQNYNVANGSMCVQVFVPKEMQRKFCAARLYFVPHGTEFPDLSEYSISQLIPREPTRMLPEAPYFIHTDNSIFIESQGGELSGCGVIAFIDGENPNASPKVENAYKFVINYSKKEIISYRIVEHKSRISIEIIYPLIRTDIVLHVIRKVGAKPVLIRDRDGADKYLCVDKKIVSVTLPANGRIEDVIKKSFPVESAVGTDFRLVFDDIANNQHYLLVDESDYTIEDKSERKREKRGGHKLKDAVHRCPYCGRPMGKFPKYVRGRSEIYGCDGTLIMSGPDSKFDPKLQHRRTIVCSADLRTLSDPKSMLKGSESDKFDIPEGTKSYIPVDKLIIPDGYTELPAMNVLVAGMTESGKTIYLSSLMNMINGGDTLGLFSKPFILNRILNVFDRKGKDSKSVEEVKYDNVETEDGRAILGHECERLRSGPDKIYKSRYVLSVGNHVESNTQPRFALPLSWHPIGYRMGRLGFLYFYDVPGEVLTMRYSFKARSVDMADCFIAVINGDPLHITAGSKVTPVDEMKEALEQLEKMRSGGIGKDTPIAVVLTKHDLKLSDYIDKSDRERLLSCFDENCHIVREDMLDLMPKNGVYAGSALERHIDCSSYELEHYLRAAHGAGEILDALKQKFSNIKFFTCSALGSNDRLGEPVRSTKEVLFGPRRLRMELPIIWLMYQRGLIRR</sequence>
<gene>
    <name evidence="1" type="ORF">H9741_00645</name>
</gene>
<reference evidence="1" key="2">
    <citation type="submission" date="2021-04" db="EMBL/GenBank/DDBJ databases">
        <authorList>
            <person name="Gilroy R."/>
        </authorList>
    </citation>
    <scope>NUCLEOTIDE SEQUENCE</scope>
    <source>
        <strain evidence="1">811</strain>
    </source>
</reference>
<reference evidence="1" key="1">
    <citation type="journal article" date="2021" name="PeerJ">
        <title>Extensive microbial diversity within the chicken gut microbiome revealed by metagenomics and culture.</title>
        <authorList>
            <person name="Gilroy R."/>
            <person name="Ravi A."/>
            <person name="Getino M."/>
            <person name="Pursley I."/>
            <person name="Horton D.L."/>
            <person name="Alikhan N.F."/>
            <person name="Baker D."/>
            <person name="Gharbi K."/>
            <person name="Hall N."/>
            <person name="Watson M."/>
            <person name="Adriaenssens E.M."/>
            <person name="Foster-Nyarko E."/>
            <person name="Jarju S."/>
            <person name="Secka A."/>
            <person name="Antonio M."/>
            <person name="Oren A."/>
            <person name="Chaudhuri R.R."/>
            <person name="La Ragione R."/>
            <person name="Hildebrand F."/>
            <person name="Pallen M.J."/>
        </authorList>
    </citation>
    <scope>NUCLEOTIDE SEQUENCE</scope>
    <source>
        <strain evidence="1">811</strain>
    </source>
</reference>
<proteinExistence type="predicted"/>
<protein>
    <submittedName>
        <fullName evidence="1">Uncharacterized protein</fullName>
    </submittedName>
</protein>
<comment type="caution">
    <text evidence="1">The sequence shown here is derived from an EMBL/GenBank/DDBJ whole genome shotgun (WGS) entry which is preliminary data.</text>
</comment>
<evidence type="ECO:0000313" key="1">
    <source>
        <dbReference type="EMBL" id="HIX06964.1"/>
    </source>
</evidence>